<comment type="caution">
    <text evidence="1">The sequence shown here is derived from an EMBL/GenBank/DDBJ whole genome shotgun (WGS) entry which is preliminary data.</text>
</comment>
<sequence>MKLSIKKGRMSKLQTSFQLSITVSQKNYFKSCLLLTAATSGLAGVRDLLVQ</sequence>
<evidence type="ECO:0000313" key="2">
    <source>
        <dbReference type="Proteomes" id="UP000009872"/>
    </source>
</evidence>
<dbReference type="HOGENOM" id="CLU_3095663_0_0_10"/>
<dbReference type="Proteomes" id="UP000009872">
    <property type="component" value="Unassembled WGS sequence"/>
</dbReference>
<name>K9DZG4_9BACE</name>
<protein>
    <submittedName>
        <fullName evidence="1">Uncharacterized protein</fullName>
    </submittedName>
</protein>
<dbReference type="EMBL" id="ADLF01000009">
    <property type="protein sequence ID" value="EKU90354.1"/>
    <property type="molecule type" value="Genomic_DNA"/>
</dbReference>
<keyword evidence="2" id="KW-1185">Reference proteome</keyword>
<evidence type="ECO:0000313" key="1">
    <source>
        <dbReference type="EMBL" id="EKU90354.1"/>
    </source>
</evidence>
<accession>K9DZG4</accession>
<organism evidence="1 2">
    <name type="scientific">Bacteroides oleiciplenus YIT 12058</name>
    <dbReference type="NCBI Taxonomy" id="742727"/>
    <lineage>
        <taxon>Bacteria</taxon>
        <taxon>Pseudomonadati</taxon>
        <taxon>Bacteroidota</taxon>
        <taxon>Bacteroidia</taxon>
        <taxon>Bacteroidales</taxon>
        <taxon>Bacteroidaceae</taxon>
        <taxon>Bacteroides</taxon>
    </lineage>
</organism>
<gene>
    <name evidence="1" type="ORF">HMPREF9447_01772</name>
</gene>
<proteinExistence type="predicted"/>
<dbReference type="AlphaFoldDB" id="K9DZG4"/>
<reference evidence="1 2" key="1">
    <citation type="submission" date="2012-09" db="EMBL/GenBank/DDBJ databases">
        <title>The Genome Sequence of Bacteroides oleiciplenus YIT 12058.</title>
        <authorList>
            <consortium name="The Broad Institute Genome Sequencing Platform"/>
            <person name="Earl A."/>
            <person name="Ward D."/>
            <person name="Feldgarden M."/>
            <person name="Gevers D."/>
            <person name="Morotomi M."/>
            <person name="Walker B."/>
            <person name="Young S.K."/>
            <person name="Zeng Q."/>
            <person name="Gargeya S."/>
            <person name="Fitzgerald M."/>
            <person name="Haas B."/>
            <person name="Abouelleil A."/>
            <person name="Alvarado L."/>
            <person name="Arachchi H.M."/>
            <person name="Berlin A.M."/>
            <person name="Chapman S.B."/>
            <person name="Goldberg J."/>
            <person name="Griggs A."/>
            <person name="Gujja S."/>
            <person name="Hansen M."/>
            <person name="Howarth C."/>
            <person name="Imamovic A."/>
            <person name="Larimer J."/>
            <person name="McCowen C."/>
            <person name="Montmayeur A."/>
            <person name="Murphy C."/>
            <person name="Neiman D."/>
            <person name="Pearson M."/>
            <person name="Priest M."/>
            <person name="Roberts A."/>
            <person name="Saif S."/>
            <person name="Shea T."/>
            <person name="Sisk P."/>
            <person name="Sykes S."/>
            <person name="Wortman J."/>
            <person name="Nusbaum C."/>
            <person name="Birren B."/>
        </authorList>
    </citation>
    <scope>NUCLEOTIDE SEQUENCE [LARGE SCALE GENOMIC DNA]</scope>
    <source>
        <strain evidence="1 2">YIT 12058</strain>
    </source>
</reference>